<keyword evidence="3" id="KW-0813">Transport</keyword>
<evidence type="ECO:0000256" key="4">
    <source>
        <dbReference type="ARBA" id="ARBA00022692"/>
    </source>
</evidence>
<feature type="transmembrane region" description="Helical" evidence="10">
    <location>
        <begin position="600"/>
        <end position="617"/>
    </location>
</feature>
<dbReference type="Pfam" id="PF01061">
    <property type="entry name" value="ABC2_membrane"/>
    <property type="match status" value="1"/>
</dbReference>
<dbReference type="PROSITE" id="PS50893">
    <property type="entry name" value="ABC_TRANSPORTER_2"/>
    <property type="match status" value="1"/>
</dbReference>
<evidence type="ECO:0000259" key="11">
    <source>
        <dbReference type="PROSITE" id="PS50893"/>
    </source>
</evidence>
<sequence>MGDFFEGGAGVTVTTLREHSRAGMSSCQDSDSLPPRSKVGLAGFSNPGLELGEGECERAGMEDKMEGFHLDSTRGASAGQAESQKRRGLAVRFRGVEVEIQGRQILRDVAGTVLPGELLALMGPSGSGKTTLLSVLTGRIQAKSGQVTLGGRPLTKNLRRMLCYVMQQDIFFPNLTVKDTLMCQAHLRLPDSVTFAEKEKIISVLVEELGIKKCLNTIVGNDFVRGVSGGERKRVNIACELLTDPSVMLLDEPTSGLDSSTSHSLIATLKHYAVKHQKTIISSIHQPSSLIFHMFDKLLLMSDGEVAYYGQASRIVDFFADLGMPCTAHENPADYMLDKVKESPEVRQDIVDYFNKFRISSVECPLLSKDETDTHLQSMAGELSEVKIAGTDGEGAGAELEEVESPQWASSFWMQLRTLTARNFKQQRPQILSLINVIKTLVTSVIPGLIWFQVPREEDQVKARAGMLFHLVLYWFITPIFRTLPSYPVERPIINKERLAGSYRLSAYFLAKVLSELPLAIPQLLVHITISFWLTGLNGAGAYFADMGIIALSTFTSEALGLLISVVFLGMDQTMAFSTSLIVLTVLLGGFYIQKLPFWLVWLRYLAIILFSFHATLQLEFTDDASFRCAIQSFSPHCAAAHLNNTNETAYIPAQEILDQFIIPLPVWGNILVLVLYMLAFRVATYLVLRFIRTPGK</sequence>
<dbReference type="InterPro" id="IPR013525">
    <property type="entry name" value="ABC2_TM"/>
</dbReference>
<keyword evidence="7 10" id="KW-1133">Transmembrane helix</keyword>
<evidence type="ECO:0000256" key="7">
    <source>
        <dbReference type="ARBA" id="ARBA00022989"/>
    </source>
</evidence>
<reference evidence="12 13" key="1">
    <citation type="submission" date="2021-05" db="EMBL/GenBank/DDBJ databases">
        <authorList>
            <person name="Zahm M."/>
            <person name="Klopp C."/>
            <person name="Cabau C."/>
            <person name="Kuhl H."/>
            <person name="Suciu R."/>
            <person name="Ciorpac M."/>
            <person name="Holostenco D."/>
            <person name="Gessner J."/>
            <person name="Wuertz S."/>
            <person name="Hohne C."/>
            <person name="Stock M."/>
            <person name="Gislard M."/>
            <person name="Lluch J."/>
            <person name="Milhes M."/>
            <person name="Lampietro C."/>
            <person name="Lopez Roques C."/>
            <person name="Donnadieu C."/>
            <person name="Du K."/>
            <person name="Schartl M."/>
            <person name="Guiguen Y."/>
        </authorList>
    </citation>
    <scope>NUCLEOTIDE SEQUENCE [LARGE SCALE GENOMIC DNA]</scope>
    <source>
        <strain evidence="12">Hh-F2</strain>
        <tissue evidence="12">Blood</tissue>
    </source>
</reference>
<evidence type="ECO:0000256" key="5">
    <source>
        <dbReference type="ARBA" id="ARBA00022741"/>
    </source>
</evidence>
<keyword evidence="8 10" id="KW-0472">Membrane</keyword>
<dbReference type="EMBL" id="JAHFZB010000035">
    <property type="protein sequence ID" value="KAK6470385.1"/>
    <property type="molecule type" value="Genomic_DNA"/>
</dbReference>
<evidence type="ECO:0000256" key="3">
    <source>
        <dbReference type="ARBA" id="ARBA00022448"/>
    </source>
</evidence>
<proteinExistence type="inferred from homology"/>
<dbReference type="SMART" id="SM00382">
    <property type="entry name" value="AAA"/>
    <property type="match status" value="1"/>
</dbReference>
<keyword evidence="6" id="KW-0067">ATP-binding</keyword>
<dbReference type="Gene3D" id="3.40.50.300">
    <property type="entry name" value="P-loop containing nucleotide triphosphate hydrolases"/>
    <property type="match status" value="1"/>
</dbReference>
<feature type="transmembrane region" description="Helical" evidence="10">
    <location>
        <begin position="549"/>
        <end position="569"/>
    </location>
</feature>
<dbReference type="Pfam" id="PF19055">
    <property type="entry name" value="ABC2_membrane_7"/>
    <property type="match status" value="1"/>
</dbReference>
<feature type="domain" description="ABC transporter" evidence="11">
    <location>
        <begin position="91"/>
        <end position="328"/>
    </location>
</feature>
<dbReference type="InterPro" id="IPR017871">
    <property type="entry name" value="ABC_transporter-like_CS"/>
</dbReference>
<dbReference type="InterPro" id="IPR043926">
    <property type="entry name" value="ABCG_dom"/>
</dbReference>
<keyword evidence="4 10" id="KW-0812">Transmembrane</keyword>
<comment type="caution">
    <text evidence="12">The sequence shown here is derived from an EMBL/GenBank/DDBJ whole genome shotgun (WGS) entry which is preliminary data.</text>
</comment>
<evidence type="ECO:0000256" key="9">
    <source>
        <dbReference type="SAM" id="MobiDB-lite"/>
    </source>
</evidence>
<comment type="similarity">
    <text evidence="2">Belongs to the ABC transporter superfamily. ABCG family. Eye pigment precursor importer (TC 3.A.1.204) subfamily.</text>
</comment>
<evidence type="ECO:0000313" key="12">
    <source>
        <dbReference type="EMBL" id="KAK6470385.1"/>
    </source>
</evidence>
<feature type="transmembrane region" description="Helical" evidence="10">
    <location>
        <begin position="667"/>
        <end position="689"/>
    </location>
</feature>
<evidence type="ECO:0000256" key="10">
    <source>
        <dbReference type="SAM" id="Phobius"/>
    </source>
</evidence>
<keyword evidence="5" id="KW-0547">Nucleotide-binding</keyword>
<name>A0ABR0YCM2_HUSHU</name>
<dbReference type="PANTHER" id="PTHR48041:SF63">
    <property type="entry name" value="EARLY GENE AT 23, ISOFORM C"/>
    <property type="match status" value="1"/>
</dbReference>
<dbReference type="CDD" id="cd03213">
    <property type="entry name" value="ABCG_EPDR"/>
    <property type="match status" value="1"/>
</dbReference>
<feature type="transmembrane region" description="Helical" evidence="10">
    <location>
        <begin position="431"/>
        <end position="452"/>
    </location>
</feature>
<dbReference type="InterPro" id="IPR050352">
    <property type="entry name" value="ABCG_transporters"/>
</dbReference>
<comment type="subcellular location">
    <subcellularLocation>
        <location evidence="1">Membrane</location>
        <topology evidence="1">Multi-pass membrane protein</topology>
    </subcellularLocation>
</comment>
<evidence type="ECO:0000256" key="2">
    <source>
        <dbReference type="ARBA" id="ARBA00005814"/>
    </source>
</evidence>
<dbReference type="Pfam" id="PF00005">
    <property type="entry name" value="ABC_tran"/>
    <property type="match status" value="1"/>
</dbReference>
<evidence type="ECO:0000313" key="13">
    <source>
        <dbReference type="Proteomes" id="UP001369086"/>
    </source>
</evidence>
<dbReference type="PROSITE" id="PS00211">
    <property type="entry name" value="ABC_TRANSPORTER_1"/>
    <property type="match status" value="1"/>
</dbReference>
<feature type="transmembrane region" description="Helical" evidence="10">
    <location>
        <begin position="464"/>
        <end position="481"/>
    </location>
</feature>
<evidence type="ECO:0000256" key="8">
    <source>
        <dbReference type="ARBA" id="ARBA00023136"/>
    </source>
</evidence>
<evidence type="ECO:0000256" key="6">
    <source>
        <dbReference type="ARBA" id="ARBA00022840"/>
    </source>
</evidence>
<dbReference type="PANTHER" id="PTHR48041">
    <property type="entry name" value="ABC TRANSPORTER G FAMILY MEMBER 28"/>
    <property type="match status" value="1"/>
</dbReference>
<dbReference type="InterPro" id="IPR003593">
    <property type="entry name" value="AAA+_ATPase"/>
</dbReference>
<feature type="transmembrane region" description="Helical" evidence="10">
    <location>
        <begin position="519"/>
        <end position="537"/>
    </location>
</feature>
<feature type="transmembrane region" description="Helical" evidence="10">
    <location>
        <begin position="575"/>
        <end position="593"/>
    </location>
</feature>
<dbReference type="InterPro" id="IPR003439">
    <property type="entry name" value="ABC_transporter-like_ATP-bd"/>
</dbReference>
<gene>
    <name evidence="12" type="ORF">HHUSO_G30581</name>
</gene>
<feature type="region of interest" description="Disordered" evidence="9">
    <location>
        <begin position="16"/>
        <end position="44"/>
    </location>
</feature>
<dbReference type="SUPFAM" id="SSF52540">
    <property type="entry name" value="P-loop containing nucleoside triphosphate hydrolases"/>
    <property type="match status" value="1"/>
</dbReference>
<dbReference type="InterPro" id="IPR027417">
    <property type="entry name" value="P-loop_NTPase"/>
</dbReference>
<organism evidence="12 13">
    <name type="scientific">Huso huso</name>
    <name type="common">Beluga</name>
    <name type="synonym">Acipenser huso</name>
    <dbReference type="NCBI Taxonomy" id="61971"/>
    <lineage>
        <taxon>Eukaryota</taxon>
        <taxon>Metazoa</taxon>
        <taxon>Chordata</taxon>
        <taxon>Craniata</taxon>
        <taxon>Vertebrata</taxon>
        <taxon>Euteleostomi</taxon>
        <taxon>Actinopterygii</taxon>
        <taxon>Chondrostei</taxon>
        <taxon>Acipenseriformes</taxon>
        <taxon>Acipenseridae</taxon>
        <taxon>Huso</taxon>
    </lineage>
</organism>
<protein>
    <submittedName>
        <fullName evidence="12">ABC transporter G family member 14-like</fullName>
    </submittedName>
</protein>
<dbReference type="Proteomes" id="UP001369086">
    <property type="component" value="Unassembled WGS sequence"/>
</dbReference>
<accession>A0ABR0YCM2</accession>
<evidence type="ECO:0000256" key="1">
    <source>
        <dbReference type="ARBA" id="ARBA00004141"/>
    </source>
</evidence>
<keyword evidence="13" id="KW-1185">Reference proteome</keyword>